<evidence type="ECO:0000313" key="2">
    <source>
        <dbReference type="EMBL" id="GGK75448.1"/>
    </source>
</evidence>
<name>A0AA37F5B7_9ACTN</name>
<keyword evidence="1" id="KW-0472">Membrane</keyword>
<organism evidence="2 3">
    <name type="scientific">Planomonospora parontospora</name>
    <dbReference type="NCBI Taxonomy" id="58119"/>
    <lineage>
        <taxon>Bacteria</taxon>
        <taxon>Bacillati</taxon>
        <taxon>Actinomycetota</taxon>
        <taxon>Actinomycetes</taxon>
        <taxon>Streptosporangiales</taxon>
        <taxon>Streptosporangiaceae</taxon>
        <taxon>Planomonospora</taxon>
    </lineage>
</organism>
<sequence>MMSDDGDDRFHGRARWIWLVIMVGFITIAALELLGVRPK</sequence>
<gene>
    <name evidence="2" type="ORF">GCM10010126_38290</name>
</gene>
<dbReference type="EMBL" id="BMQD01000011">
    <property type="protein sequence ID" value="GGK75448.1"/>
    <property type="molecule type" value="Genomic_DNA"/>
</dbReference>
<keyword evidence="1" id="KW-1133">Transmembrane helix</keyword>
<evidence type="ECO:0000313" key="3">
    <source>
        <dbReference type="Proteomes" id="UP000627984"/>
    </source>
</evidence>
<keyword evidence="1" id="KW-0812">Transmembrane</keyword>
<evidence type="ECO:0000256" key="1">
    <source>
        <dbReference type="SAM" id="Phobius"/>
    </source>
</evidence>
<dbReference type="Proteomes" id="UP000627984">
    <property type="component" value="Unassembled WGS sequence"/>
</dbReference>
<proteinExistence type="predicted"/>
<feature type="transmembrane region" description="Helical" evidence="1">
    <location>
        <begin position="16"/>
        <end position="36"/>
    </location>
</feature>
<protein>
    <submittedName>
        <fullName evidence="2">Uncharacterized protein</fullName>
    </submittedName>
</protein>
<accession>A0AA37F5B7</accession>
<comment type="caution">
    <text evidence="2">The sequence shown here is derived from an EMBL/GenBank/DDBJ whole genome shotgun (WGS) entry which is preliminary data.</text>
</comment>
<dbReference type="AlphaFoldDB" id="A0AA37F5B7"/>
<reference evidence="2" key="1">
    <citation type="journal article" date="2014" name="Int. J. Syst. Evol. Microbiol.">
        <title>Complete genome sequence of Corynebacterium casei LMG S-19264T (=DSM 44701T), isolated from a smear-ripened cheese.</title>
        <authorList>
            <consortium name="US DOE Joint Genome Institute (JGI-PGF)"/>
            <person name="Walter F."/>
            <person name="Albersmeier A."/>
            <person name="Kalinowski J."/>
            <person name="Ruckert C."/>
        </authorList>
    </citation>
    <scope>NUCLEOTIDE SEQUENCE</scope>
    <source>
        <strain evidence="2">JCM 3093</strain>
    </source>
</reference>
<reference evidence="2" key="2">
    <citation type="submission" date="2022-09" db="EMBL/GenBank/DDBJ databases">
        <authorList>
            <person name="Sun Q."/>
            <person name="Ohkuma M."/>
        </authorList>
    </citation>
    <scope>NUCLEOTIDE SEQUENCE</scope>
    <source>
        <strain evidence="2">JCM 3093</strain>
    </source>
</reference>